<organism evidence="1">
    <name type="scientific">Escherichia coli</name>
    <dbReference type="NCBI Taxonomy" id="562"/>
    <lineage>
        <taxon>Bacteria</taxon>
        <taxon>Pseudomonadati</taxon>
        <taxon>Pseudomonadota</taxon>
        <taxon>Gammaproteobacteria</taxon>
        <taxon>Enterobacterales</taxon>
        <taxon>Enterobacteriaceae</taxon>
        <taxon>Escherichia</taxon>
    </lineage>
</organism>
<keyword evidence="1" id="KW-0614">Plasmid</keyword>
<protein>
    <submittedName>
        <fullName evidence="1">Transposase</fullName>
    </submittedName>
</protein>
<accession>A0A1L5JM35</accession>
<geneLocation type="plasmid" evidence="1">
    <name>pHYEC7-110</name>
</geneLocation>
<proteinExistence type="predicted"/>
<reference evidence="1" key="1">
    <citation type="journal article" date="2017" name="J. Antimicrob. Chemother.">
        <title>Complete genetic analysis of plasmids carrying mcr-1 and other resistance genes in an Escherichia coli isolate of animal origin.</title>
        <authorList>
            <person name="Li R."/>
            <person name="Xie M."/>
            <person name="Lv J."/>
            <person name="Wai-Chi Chan E."/>
            <person name="Chen S."/>
        </authorList>
    </citation>
    <scope>NUCLEOTIDE SEQUENCE</scope>
    <source>
        <strain evidence="1">HYEC7</strain>
        <plasmid evidence="1">pHYEC7-110</plasmid>
    </source>
</reference>
<sequence length="80" mass="8811">MCPALDPSVAGSAFMRGISSPMRVTQEGPDGLSRYCPVRVICLEIQLCFLTGALSWLIKLPKLPLWVAWIHIKICTLPLS</sequence>
<dbReference type="AlphaFoldDB" id="A0A1L5JM35"/>
<dbReference type="EMBL" id="KX518744">
    <property type="protein sequence ID" value="APO16523.1"/>
    <property type="molecule type" value="Genomic_DNA"/>
</dbReference>
<evidence type="ECO:0000313" key="1">
    <source>
        <dbReference type="EMBL" id="APO16523.1"/>
    </source>
</evidence>
<name>A0A1L5JM35_ECOLX</name>